<proteinExistence type="predicted"/>
<reference evidence="3 4" key="1">
    <citation type="submission" date="2021-06" db="EMBL/GenBank/DDBJ databases">
        <title>Complete genome of Haloferula helveola possessing various polysaccharide degrading enzymes.</title>
        <authorList>
            <person name="Takami H."/>
            <person name="Huang C."/>
            <person name="Hamasaki K."/>
        </authorList>
    </citation>
    <scope>NUCLEOTIDE SEQUENCE [LARGE SCALE GENOMIC DNA]</scope>
    <source>
        <strain evidence="3 4">CN-1</strain>
    </source>
</reference>
<gene>
    <name evidence="3" type="ORF">HAHE_22210</name>
</gene>
<evidence type="ECO:0000259" key="1">
    <source>
        <dbReference type="Pfam" id="PF00534"/>
    </source>
</evidence>
<protein>
    <submittedName>
        <fullName evidence="3">Glycosyltransferase group 1 family</fullName>
    </submittedName>
</protein>
<dbReference type="InterPro" id="IPR028098">
    <property type="entry name" value="Glyco_trans_4-like_N"/>
</dbReference>
<evidence type="ECO:0000313" key="3">
    <source>
        <dbReference type="EMBL" id="BCX48313.1"/>
    </source>
</evidence>
<dbReference type="InterPro" id="IPR050194">
    <property type="entry name" value="Glycosyltransferase_grp1"/>
</dbReference>
<dbReference type="PANTHER" id="PTHR45947:SF13">
    <property type="entry name" value="TRANSFERASE"/>
    <property type="match status" value="1"/>
</dbReference>
<name>A0ABM7REA9_9BACT</name>
<dbReference type="Pfam" id="PF13439">
    <property type="entry name" value="Glyco_transf_4"/>
    <property type="match status" value="1"/>
</dbReference>
<dbReference type="CDD" id="cd03801">
    <property type="entry name" value="GT4_PimA-like"/>
    <property type="match status" value="1"/>
</dbReference>
<feature type="domain" description="Glycosyltransferase subfamily 4-like N-terminal" evidence="2">
    <location>
        <begin position="35"/>
        <end position="192"/>
    </location>
</feature>
<accession>A0ABM7REA9</accession>
<dbReference type="Pfam" id="PF00534">
    <property type="entry name" value="Glycos_transf_1"/>
    <property type="match status" value="1"/>
</dbReference>
<feature type="domain" description="Glycosyl transferase family 1" evidence="1">
    <location>
        <begin position="200"/>
        <end position="341"/>
    </location>
</feature>
<dbReference type="Gene3D" id="3.40.50.2000">
    <property type="entry name" value="Glycogen Phosphorylase B"/>
    <property type="match status" value="2"/>
</dbReference>
<dbReference type="PANTHER" id="PTHR45947">
    <property type="entry name" value="SULFOQUINOVOSYL TRANSFERASE SQD2"/>
    <property type="match status" value="1"/>
</dbReference>
<dbReference type="InterPro" id="IPR001296">
    <property type="entry name" value="Glyco_trans_1"/>
</dbReference>
<keyword evidence="4" id="KW-1185">Reference proteome</keyword>
<dbReference type="EMBL" id="AP024702">
    <property type="protein sequence ID" value="BCX48313.1"/>
    <property type="molecule type" value="Genomic_DNA"/>
</dbReference>
<organism evidence="3 4">
    <name type="scientific">Haloferula helveola</name>
    <dbReference type="NCBI Taxonomy" id="490095"/>
    <lineage>
        <taxon>Bacteria</taxon>
        <taxon>Pseudomonadati</taxon>
        <taxon>Verrucomicrobiota</taxon>
        <taxon>Verrucomicrobiia</taxon>
        <taxon>Verrucomicrobiales</taxon>
        <taxon>Verrucomicrobiaceae</taxon>
        <taxon>Haloferula</taxon>
    </lineage>
</organism>
<dbReference type="SUPFAM" id="SSF53756">
    <property type="entry name" value="UDP-Glycosyltransferase/glycogen phosphorylase"/>
    <property type="match status" value="1"/>
</dbReference>
<dbReference type="Proteomes" id="UP001374893">
    <property type="component" value="Chromosome"/>
</dbReference>
<evidence type="ECO:0000313" key="4">
    <source>
        <dbReference type="Proteomes" id="UP001374893"/>
    </source>
</evidence>
<dbReference type="RefSeq" id="WP_338684444.1">
    <property type="nucleotide sequence ID" value="NZ_AP024702.1"/>
</dbReference>
<sequence length="385" mass="42499">MKKHRVAILADFPLKALEGASGRGGGQASTWLPQLASAFEARPDLDVHWLVLDRTSRRHRSVEALGQHFHRVPSLPFSANLALRYLPARWSFRRVLGRIRPDVIHAWGAEQIYPAALQDFNGPGVFSLNGALNHYRKIGGLPDDWRWRTMVSSEAGFVKAATVVTAESPWARERIMELDPAADCRVVEYGVHRRFFDTPWRPDPDDPYALYVGGGGHRKGTDVLYGALARMGPRNWRMCFAGDEALRLEVERSGAPGCEYLGMLAWDRLTEALSKAWCVVVPTRADTGPTVVKEARVVGVPVIGTVNGGLRDYVRSGVNGLTVDPLDEEHLVRALDDVMGSFARAEALGKGRHEEDRADFDPDLTAARLASIYHEVASTGGGREC</sequence>
<evidence type="ECO:0000259" key="2">
    <source>
        <dbReference type="Pfam" id="PF13439"/>
    </source>
</evidence>